<evidence type="ECO:0000259" key="2">
    <source>
        <dbReference type="Pfam" id="PF00156"/>
    </source>
</evidence>
<reference evidence="3" key="1">
    <citation type="submission" date="2017-04" db="EMBL/GenBank/DDBJ databases">
        <title>Unexpected and diverse lifestyles within the genus Limnohabitans.</title>
        <authorList>
            <person name="Kasalicky V."/>
            <person name="Mehrshad M."/>
            <person name="Andrei S.-A."/>
            <person name="Salcher M."/>
            <person name="Kratochvilova H."/>
            <person name="Simek K."/>
            <person name="Ghai R."/>
        </authorList>
    </citation>
    <scope>NUCLEOTIDE SEQUENCE [LARGE SCALE GENOMIC DNA]</scope>
    <source>
        <strain evidence="3">II-D5</strain>
    </source>
</reference>
<name>A0A2T7UA42_9BURK</name>
<dbReference type="GO" id="GO:0016757">
    <property type="term" value="F:glycosyltransferase activity"/>
    <property type="evidence" value="ECO:0007669"/>
    <property type="project" value="UniProtKB-KW"/>
</dbReference>
<dbReference type="STRING" id="1293045.H663_06210"/>
<keyword evidence="4" id="KW-1185">Reference proteome</keyword>
<gene>
    <name evidence="3" type="ORF">H663_016865</name>
</gene>
<sequence length="249" mass="27519">MWSKLFKGENPLLALRRPDSAWAWLPSRCAVCRSWPHAPLCDTCISRFAPPLHRCRTCALPMPTQMVDMCGACLKSPPPLDACLCATSYAWPWRDLIAHLKFHQQPGWAGPLATLMMSAPWVEDTLEAADWVLPVPLSAQRLAERGYNQALLLANKLCPEKTDAHLLLRTRNTPAQRSLPRAERLSNLQGAFAIEPLRAHDIRGKRVVLIDDVMTSGASLYTAARVLRQGGATHVSAIVLARTEADSEG</sequence>
<dbReference type="CDD" id="cd06223">
    <property type="entry name" value="PRTases_typeI"/>
    <property type="match status" value="1"/>
</dbReference>
<evidence type="ECO:0000313" key="4">
    <source>
        <dbReference type="Proteomes" id="UP000037507"/>
    </source>
</evidence>
<dbReference type="SUPFAM" id="SSF53271">
    <property type="entry name" value="PRTase-like"/>
    <property type="match status" value="1"/>
</dbReference>
<dbReference type="InterPro" id="IPR000836">
    <property type="entry name" value="PRTase_dom"/>
</dbReference>
<dbReference type="InterPro" id="IPR051910">
    <property type="entry name" value="ComF/GntX_DNA_util-trans"/>
</dbReference>
<accession>A0A2T7UA42</accession>
<dbReference type="RefSeq" id="WP_053170926.1">
    <property type="nucleotide sequence ID" value="NZ_LFYT02000028.1"/>
</dbReference>
<evidence type="ECO:0000313" key="3">
    <source>
        <dbReference type="EMBL" id="PVE41548.1"/>
    </source>
</evidence>
<dbReference type="Pfam" id="PF00156">
    <property type="entry name" value="Pribosyltran"/>
    <property type="match status" value="1"/>
</dbReference>
<proteinExistence type="inferred from homology"/>
<keyword evidence="3" id="KW-0808">Transferase</keyword>
<dbReference type="Gene3D" id="3.40.50.2020">
    <property type="match status" value="1"/>
</dbReference>
<protein>
    <submittedName>
        <fullName evidence="3">Phosphoribosyltransferase</fullName>
    </submittedName>
</protein>
<comment type="caution">
    <text evidence="3">The sequence shown here is derived from an EMBL/GenBank/DDBJ whole genome shotgun (WGS) entry which is preliminary data.</text>
</comment>
<organism evidence="3 4">
    <name type="scientific">Limnohabitans planktonicus II-D5</name>
    <dbReference type="NCBI Taxonomy" id="1293045"/>
    <lineage>
        <taxon>Bacteria</taxon>
        <taxon>Pseudomonadati</taxon>
        <taxon>Pseudomonadota</taxon>
        <taxon>Betaproteobacteria</taxon>
        <taxon>Burkholderiales</taxon>
        <taxon>Comamonadaceae</taxon>
        <taxon>Limnohabitans</taxon>
    </lineage>
</organism>
<dbReference type="Proteomes" id="UP000037507">
    <property type="component" value="Unassembled WGS sequence"/>
</dbReference>
<evidence type="ECO:0000256" key="1">
    <source>
        <dbReference type="ARBA" id="ARBA00008007"/>
    </source>
</evidence>
<dbReference type="PANTHER" id="PTHR47505:SF1">
    <property type="entry name" value="DNA UTILIZATION PROTEIN YHGH"/>
    <property type="match status" value="1"/>
</dbReference>
<dbReference type="EMBL" id="LFYT02000028">
    <property type="protein sequence ID" value="PVE41548.1"/>
    <property type="molecule type" value="Genomic_DNA"/>
</dbReference>
<keyword evidence="3" id="KW-0328">Glycosyltransferase</keyword>
<comment type="similarity">
    <text evidence="1">Belongs to the ComF/GntX family.</text>
</comment>
<feature type="domain" description="Phosphoribosyltransferase" evidence="2">
    <location>
        <begin position="197"/>
        <end position="244"/>
    </location>
</feature>
<dbReference type="OrthoDB" id="9793412at2"/>
<dbReference type="AlphaFoldDB" id="A0A2T7UA42"/>
<dbReference type="InterPro" id="IPR029057">
    <property type="entry name" value="PRTase-like"/>
</dbReference>
<dbReference type="PANTHER" id="PTHR47505">
    <property type="entry name" value="DNA UTILIZATION PROTEIN YHGH"/>
    <property type="match status" value="1"/>
</dbReference>